<evidence type="ECO:0000313" key="2">
    <source>
        <dbReference type="Proteomes" id="UP000887565"/>
    </source>
</evidence>
<feature type="region of interest" description="Disordered" evidence="1">
    <location>
        <begin position="48"/>
        <end position="71"/>
    </location>
</feature>
<evidence type="ECO:0000313" key="3">
    <source>
        <dbReference type="WBParaSite" id="nRc.2.0.1.t22980-RA"/>
    </source>
</evidence>
<feature type="compositionally biased region" description="Basic and acidic residues" evidence="1">
    <location>
        <begin position="118"/>
        <end position="130"/>
    </location>
</feature>
<reference evidence="3" key="1">
    <citation type="submission" date="2022-11" db="UniProtKB">
        <authorList>
            <consortium name="WormBaseParasite"/>
        </authorList>
    </citation>
    <scope>IDENTIFICATION</scope>
</reference>
<evidence type="ECO:0000256" key="1">
    <source>
        <dbReference type="SAM" id="MobiDB-lite"/>
    </source>
</evidence>
<dbReference type="Proteomes" id="UP000887565">
    <property type="component" value="Unplaced"/>
</dbReference>
<organism evidence="2 3">
    <name type="scientific">Romanomermis culicivorax</name>
    <name type="common">Nematode worm</name>
    <dbReference type="NCBI Taxonomy" id="13658"/>
    <lineage>
        <taxon>Eukaryota</taxon>
        <taxon>Metazoa</taxon>
        <taxon>Ecdysozoa</taxon>
        <taxon>Nematoda</taxon>
        <taxon>Enoplea</taxon>
        <taxon>Dorylaimia</taxon>
        <taxon>Mermithida</taxon>
        <taxon>Mermithoidea</taxon>
        <taxon>Mermithidae</taxon>
        <taxon>Romanomermis</taxon>
    </lineage>
</organism>
<sequence>MAAPQRRPKGAPTTSGTTLTGLLTIGNCKPTTDVKNNGAQLKPILENILDREKQNQEDTKEETIKDASSDVNDLKNALKDFRQSLSRTSPDLDPTSMDALLKTLNDLLAQEKDSVERLEKEKNDCLEKGSKISQPESSPVDEEKVAALKDSAKKYRDTADDLKKLLRNCTKSINNAIGPDGNKEASNIEEALQKICDLADILKEKRQEYDRSKAKLVKSDKEKQRLHQLLKNRLESRRPLEGAPNRLALEMEQVARKRSSWPLDCGQPAPVPERGDDLVSSLTHLYEWAEKELARGERALKSKSAGSPAVVDADDGRKKLTDKDEELNRLSADIAKQGKK</sequence>
<keyword evidence="2" id="KW-1185">Reference proteome</keyword>
<name>A0A915JB25_ROMCU</name>
<feature type="region of interest" description="Disordered" evidence="1">
    <location>
        <begin position="298"/>
        <end position="340"/>
    </location>
</feature>
<feature type="region of interest" description="Disordered" evidence="1">
    <location>
        <begin position="118"/>
        <end position="145"/>
    </location>
</feature>
<protein>
    <submittedName>
        <fullName evidence="3">Uncharacterized protein</fullName>
    </submittedName>
</protein>
<proteinExistence type="predicted"/>
<dbReference type="WBParaSite" id="nRc.2.0.1.t22980-RA">
    <property type="protein sequence ID" value="nRc.2.0.1.t22980-RA"/>
    <property type="gene ID" value="nRc.2.0.1.g22980"/>
</dbReference>
<feature type="compositionally biased region" description="Basic and acidic residues" evidence="1">
    <location>
        <begin position="314"/>
        <end position="328"/>
    </location>
</feature>
<accession>A0A915JB25</accession>
<dbReference type="AlphaFoldDB" id="A0A915JB25"/>